<keyword evidence="3" id="KW-1185">Reference proteome</keyword>
<sequence length="93" mass="10196">MTLYFQERGKLPIGNRLNKILGTVFLLASGAYYTAERIGTKIAAAIPAAGAAARGSYDATLSNPTFFENFFVWFFMLVGFVLLTFGFPKDKDG</sequence>
<organism evidence="2 3">
    <name type="scientific">Paenibacillus tyrfis</name>
    <dbReference type="NCBI Taxonomy" id="1501230"/>
    <lineage>
        <taxon>Bacteria</taxon>
        <taxon>Bacillati</taxon>
        <taxon>Bacillota</taxon>
        <taxon>Bacilli</taxon>
        <taxon>Bacillales</taxon>
        <taxon>Paenibacillaceae</taxon>
        <taxon>Paenibacillus</taxon>
    </lineage>
</organism>
<dbReference type="EMBL" id="JNVM01000010">
    <property type="protein sequence ID" value="KEQ25476.1"/>
    <property type="molecule type" value="Genomic_DNA"/>
</dbReference>
<evidence type="ECO:0000313" key="2">
    <source>
        <dbReference type="EMBL" id="KEQ25476.1"/>
    </source>
</evidence>
<protein>
    <submittedName>
        <fullName evidence="2">Uncharacterized protein</fullName>
    </submittedName>
</protein>
<keyword evidence="1" id="KW-0812">Transmembrane</keyword>
<comment type="caution">
    <text evidence="2">The sequence shown here is derived from an EMBL/GenBank/DDBJ whole genome shotgun (WGS) entry which is preliminary data.</text>
</comment>
<evidence type="ECO:0000313" key="3">
    <source>
        <dbReference type="Proteomes" id="UP000028123"/>
    </source>
</evidence>
<gene>
    <name evidence="2" type="ORF">ET33_01770</name>
</gene>
<reference evidence="2 3" key="1">
    <citation type="submission" date="2014-06" db="EMBL/GenBank/DDBJ databases">
        <title>Draft genome sequence of Paenibacillus sp. MSt1.</title>
        <authorList>
            <person name="Aw Y.K."/>
            <person name="Ong K.S."/>
            <person name="Gan H.M."/>
            <person name="Lee S.M."/>
        </authorList>
    </citation>
    <scope>NUCLEOTIDE SEQUENCE [LARGE SCALE GENOMIC DNA]</scope>
    <source>
        <strain evidence="2 3">MSt1</strain>
    </source>
</reference>
<name>A0A081P453_9BACL</name>
<dbReference type="AlphaFoldDB" id="A0A081P453"/>
<keyword evidence="1" id="KW-0472">Membrane</keyword>
<evidence type="ECO:0000256" key="1">
    <source>
        <dbReference type="SAM" id="Phobius"/>
    </source>
</evidence>
<proteinExistence type="predicted"/>
<dbReference type="Proteomes" id="UP000028123">
    <property type="component" value="Unassembled WGS sequence"/>
</dbReference>
<accession>A0A081P453</accession>
<keyword evidence="1" id="KW-1133">Transmembrane helix</keyword>
<feature type="transmembrane region" description="Helical" evidence="1">
    <location>
        <begin position="70"/>
        <end position="87"/>
    </location>
</feature>